<accession>A0ACC2W3C2</accession>
<evidence type="ECO:0000313" key="1">
    <source>
        <dbReference type="EMBL" id="KAJ9105597.1"/>
    </source>
</evidence>
<keyword evidence="2" id="KW-1185">Reference proteome</keyword>
<dbReference type="Proteomes" id="UP001241377">
    <property type="component" value="Unassembled WGS sequence"/>
</dbReference>
<name>A0ACC2W3C2_9TREE</name>
<protein>
    <submittedName>
        <fullName evidence="1">MCM DNA helicase complex subunit</fullName>
    </submittedName>
</protein>
<keyword evidence="1" id="KW-0378">Hydrolase</keyword>
<gene>
    <name evidence="1" type="primary">MCM3_2</name>
    <name evidence="1" type="ORF">QFC19_003579</name>
</gene>
<reference evidence="1" key="1">
    <citation type="submission" date="2023-04" db="EMBL/GenBank/DDBJ databases">
        <title>Draft Genome sequencing of Naganishia species isolated from polar environments using Oxford Nanopore Technology.</title>
        <authorList>
            <person name="Leo P."/>
            <person name="Venkateswaran K."/>
        </authorList>
    </citation>
    <scope>NUCLEOTIDE SEQUENCE</scope>
    <source>
        <strain evidence="1">MNA-CCFEE 5261</strain>
    </source>
</reference>
<dbReference type="EMBL" id="JASBWR010000034">
    <property type="protein sequence ID" value="KAJ9105597.1"/>
    <property type="molecule type" value="Genomic_DNA"/>
</dbReference>
<evidence type="ECO:0000313" key="2">
    <source>
        <dbReference type="Proteomes" id="UP001241377"/>
    </source>
</evidence>
<organism evidence="1 2">
    <name type="scientific">Naganishia cerealis</name>
    <dbReference type="NCBI Taxonomy" id="610337"/>
    <lineage>
        <taxon>Eukaryota</taxon>
        <taxon>Fungi</taxon>
        <taxon>Dikarya</taxon>
        <taxon>Basidiomycota</taxon>
        <taxon>Agaricomycotina</taxon>
        <taxon>Tremellomycetes</taxon>
        <taxon>Filobasidiales</taxon>
        <taxon>Filobasidiaceae</taxon>
        <taxon>Naganishia</taxon>
    </lineage>
</organism>
<keyword evidence="1" id="KW-0547">Nucleotide-binding</keyword>
<comment type="caution">
    <text evidence="1">The sequence shown here is derived from an EMBL/GenBank/DDBJ whole genome shotgun (WGS) entry which is preliminary data.</text>
</comment>
<sequence>MDDIVAPPTATQDAIPALADDLLKDRIRQFLEFLDDESPRHDYNYRDSVKRMLDRDENRLIVNIDDLRDYDRSYADGLLLQPMQFLPAFDGALQQLIANIHEPNRHDIQGKEFHIGLRGSFGQQHCNPRTLRSHQIGKMVSLEGIVTRCSLVRPKMLRSIHYAPHNHQFHSRTYQDSQTINATSASGFSGPSTTVIPKDDGNGNPVQMEFGLSTFRDHQTVSIQEMPERAPAGQLPRSIEVVLADDLVDACKPGDRIQLVGVYKSSGGGQGSKGFSTQMITNNVVLLSSKVGGGIAQATLTDNDIRAINKLSKRRNIFHLLSQSLAPSIYGSDYIKSAILLLLLGGEEKNLANGTHIRGDINILMVGDPSTAKSQMLRFVLNTAPLAIATTGRGSSGVGLTAAVTTDKDTGERRLEAGAMVLADRGVVCIDEFDKMSDVDRVAIHEVMEQQTVTIAKAGIHTSLNARCSVVAAANPIYGQYDVHKDPHRNIALPDSLLSRFDLLFVVTDDTDEQRDRAISEHVLRMHMYLQPGVEEGLSMAGTPAVENMVQNLDVGGDELEARVQETPVFEKYNPLLHGGIAQSSYGRQTGKKKEVLSIAFVKKYIQYAKNRIHPILTKGAADWIVSVYSALRNDDLAGNQKRTSPLTARTLETLIRLATAHAKARLSSKVDERDAIAAEEILRFALFKEVLKADKTRKRRKLDKNGRRRAGSGSGSDSGEEEEEEEEDAEGEDEIVTAESEARAARATEKAKRMDMPSQTPEAQHPAPSAPAVNQDEAMQQDSIEQGVSADRLQLFRTRLSAVWSSSAWADEDYIPIDDLIPLINHGLSNEEMFGSVQARQVLDKMSEGNEVMLDEGLVYRV</sequence>
<keyword evidence="1" id="KW-0067">ATP-binding</keyword>
<proteinExistence type="predicted"/>
<keyword evidence="1" id="KW-0347">Helicase</keyword>